<evidence type="ECO:0000256" key="5">
    <source>
        <dbReference type="ARBA" id="ARBA00023163"/>
    </source>
</evidence>
<comment type="caution">
    <text evidence="9">The sequence shown here is derived from an EMBL/GenBank/DDBJ whole genome shotgun (WGS) entry which is preliminary data.</text>
</comment>
<evidence type="ECO:0000256" key="3">
    <source>
        <dbReference type="ARBA" id="ARBA00016672"/>
    </source>
</evidence>
<dbReference type="SUPFAM" id="SSF47819">
    <property type="entry name" value="HRDC-like"/>
    <property type="match status" value="1"/>
</dbReference>
<dbReference type="Proteomes" id="UP001420932">
    <property type="component" value="Unassembled WGS sequence"/>
</dbReference>
<evidence type="ECO:0000313" key="9">
    <source>
        <dbReference type="EMBL" id="KAK9135971.1"/>
    </source>
</evidence>
<dbReference type="EMBL" id="JBBNAF010000006">
    <property type="protein sequence ID" value="KAK9135971.1"/>
    <property type="molecule type" value="Genomic_DNA"/>
</dbReference>
<comment type="subcellular location">
    <subcellularLocation>
        <location evidence="1">Nucleus</location>
    </subcellularLocation>
</comment>
<name>A0AAP0PCP4_9MAGN</name>
<evidence type="ECO:0000256" key="1">
    <source>
        <dbReference type="ARBA" id="ARBA00004123"/>
    </source>
</evidence>
<dbReference type="GO" id="GO:0000166">
    <property type="term" value="F:nucleotide binding"/>
    <property type="evidence" value="ECO:0007669"/>
    <property type="project" value="InterPro"/>
</dbReference>
<keyword evidence="5" id="KW-0804">Transcription</keyword>
<comment type="similarity">
    <text evidence="2">Belongs to the eukaryotic RPC9 RNA polymerase subunit family.</text>
</comment>
<feature type="compositionally biased region" description="Basic and acidic residues" evidence="7">
    <location>
        <begin position="1"/>
        <end position="20"/>
    </location>
</feature>
<dbReference type="PANTHER" id="PTHR15561:SF0">
    <property type="entry name" value="DNA-DIRECTED RNA POLYMERASE III SUBUNIT RPC9"/>
    <property type="match status" value="1"/>
</dbReference>
<accession>A0AAP0PCP4</accession>
<dbReference type="InterPro" id="IPR038324">
    <property type="entry name" value="Rpb4/RPC9_sf"/>
</dbReference>
<reference evidence="9 10" key="1">
    <citation type="submission" date="2024-01" db="EMBL/GenBank/DDBJ databases">
        <title>Genome assemblies of Stephania.</title>
        <authorList>
            <person name="Yang L."/>
        </authorList>
    </citation>
    <scope>NUCLEOTIDE SEQUENCE [LARGE SCALE GENOMIC DNA]</scope>
    <source>
        <strain evidence="9">YNDBR</strain>
        <tissue evidence="9">Leaf</tissue>
    </source>
</reference>
<evidence type="ECO:0000256" key="7">
    <source>
        <dbReference type="SAM" id="MobiDB-lite"/>
    </source>
</evidence>
<organism evidence="9 10">
    <name type="scientific">Stephania yunnanensis</name>
    <dbReference type="NCBI Taxonomy" id="152371"/>
    <lineage>
        <taxon>Eukaryota</taxon>
        <taxon>Viridiplantae</taxon>
        <taxon>Streptophyta</taxon>
        <taxon>Embryophyta</taxon>
        <taxon>Tracheophyta</taxon>
        <taxon>Spermatophyta</taxon>
        <taxon>Magnoliopsida</taxon>
        <taxon>Ranunculales</taxon>
        <taxon>Menispermaceae</taxon>
        <taxon>Menispermoideae</taxon>
        <taxon>Cissampelideae</taxon>
        <taxon>Stephania</taxon>
    </lineage>
</organism>
<keyword evidence="6" id="KW-0539">Nucleus</keyword>
<dbReference type="InterPro" id="IPR010997">
    <property type="entry name" value="HRDC-like_sf"/>
</dbReference>
<proteinExistence type="inferred from homology"/>
<dbReference type="InterPro" id="IPR038846">
    <property type="entry name" value="RPC9"/>
</dbReference>
<dbReference type="GO" id="GO:0005666">
    <property type="term" value="C:RNA polymerase III complex"/>
    <property type="evidence" value="ECO:0007669"/>
    <property type="project" value="InterPro"/>
</dbReference>
<dbReference type="AlphaFoldDB" id="A0AAP0PCP4"/>
<dbReference type="InterPro" id="IPR006590">
    <property type="entry name" value="RNA_pol_Rpb4/RPC9_core"/>
</dbReference>
<dbReference type="Pfam" id="PF03874">
    <property type="entry name" value="RNA_pol_Rpb4"/>
    <property type="match status" value="1"/>
</dbReference>
<dbReference type="InterPro" id="IPR005574">
    <property type="entry name" value="Rpb4/RPC9"/>
</dbReference>
<dbReference type="Gene3D" id="1.20.1250.40">
    <property type="match status" value="1"/>
</dbReference>
<evidence type="ECO:0000256" key="4">
    <source>
        <dbReference type="ARBA" id="ARBA00022478"/>
    </source>
</evidence>
<dbReference type="SMART" id="SM00657">
    <property type="entry name" value="RPOL4c"/>
    <property type="match status" value="1"/>
</dbReference>
<feature type="region of interest" description="Disordered" evidence="7">
    <location>
        <begin position="153"/>
        <end position="176"/>
    </location>
</feature>
<gene>
    <name evidence="9" type="ORF">Syun_015301</name>
</gene>
<evidence type="ECO:0000256" key="6">
    <source>
        <dbReference type="ARBA" id="ARBA00023242"/>
    </source>
</evidence>
<evidence type="ECO:0000259" key="8">
    <source>
        <dbReference type="SMART" id="SM00657"/>
    </source>
</evidence>
<protein>
    <recommendedName>
        <fullName evidence="3">DNA-directed RNA polymerase III subunit RPC9</fullName>
    </recommendedName>
</protein>
<dbReference type="PANTHER" id="PTHR15561">
    <property type="entry name" value="CALCITONIN GENE-RELATED PEPTIDE-RECEPTOR COMPONENT PROTEIN"/>
    <property type="match status" value="1"/>
</dbReference>
<evidence type="ECO:0000313" key="10">
    <source>
        <dbReference type="Proteomes" id="UP001420932"/>
    </source>
</evidence>
<sequence>MERRTEEGRNANGGERRIDGGRNGGGWREVKRGSRGAEGKCRGIDKFEVLDFLRSRGASTDPTRVIAAVAPSEFQVYDYLLQSSACNQTRENVNDFLCKCEKFDLAKAERLNIINIRPSSEVEIDPIIEQCENRMGAEEVQELVKIIVEVLPPPTKPGDIDEDKTIQDQETMEAED</sequence>
<feature type="region of interest" description="Disordered" evidence="7">
    <location>
        <begin position="1"/>
        <end position="34"/>
    </location>
</feature>
<keyword evidence="4" id="KW-0240">DNA-directed RNA polymerase</keyword>
<dbReference type="GO" id="GO:0006384">
    <property type="term" value="P:transcription initiation at RNA polymerase III promoter"/>
    <property type="evidence" value="ECO:0007669"/>
    <property type="project" value="InterPro"/>
</dbReference>
<keyword evidence="10" id="KW-1185">Reference proteome</keyword>
<feature type="domain" description="RNA polymerase Rpb4/RPC9 core" evidence="8">
    <location>
        <begin position="36"/>
        <end position="154"/>
    </location>
</feature>
<evidence type="ECO:0000256" key="2">
    <source>
        <dbReference type="ARBA" id="ARBA00006898"/>
    </source>
</evidence>